<reference evidence="1 2" key="1">
    <citation type="submission" date="2019-09" db="EMBL/GenBank/DDBJ databases">
        <title>Distinct polysaccharide growth profiles of human intestinal Prevotella copri isolates.</title>
        <authorList>
            <person name="Fehlner-Peach H."/>
            <person name="Magnabosco C."/>
            <person name="Raghavan V."/>
            <person name="Scher J.U."/>
            <person name="Tett A."/>
            <person name="Cox L.M."/>
            <person name="Gottsegen C."/>
            <person name="Watters A."/>
            <person name="Wiltshire- Gordon J.D."/>
            <person name="Segata N."/>
            <person name="Bonneau R."/>
            <person name="Littman D.R."/>
        </authorList>
    </citation>
    <scope>NUCLEOTIDE SEQUENCE [LARGE SCALE GENOMIC DNA]</scope>
    <source>
        <strain evidence="1 2">BVe41219</strain>
    </source>
</reference>
<dbReference type="EMBL" id="VZAZ01000072">
    <property type="protein sequence ID" value="MQO56847.1"/>
    <property type="molecule type" value="Genomic_DNA"/>
</dbReference>
<evidence type="ECO:0000313" key="1">
    <source>
        <dbReference type="EMBL" id="MQO56847.1"/>
    </source>
</evidence>
<evidence type="ECO:0008006" key="3">
    <source>
        <dbReference type="Google" id="ProtNLM"/>
    </source>
</evidence>
<evidence type="ECO:0000313" key="2">
    <source>
        <dbReference type="Proteomes" id="UP000358159"/>
    </source>
</evidence>
<dbReference type="Proteomes" id="UP000358159">
    <property type="component" value="Unassembled WGS sequence"/>
</dbReference>
<sequence>MIAPTQIMKPKNWQDFEKLCKLLWGEIWNCSDSIKQHGRQGQAQHGVDIYAYVEKYVGYCGIQCKGKDDYTKAQLTEVEIDNEIDKAKTFSPKLKRFIFATTANKDAVIEQYIRQKDMECIGQGLFHVDVFSWEDIVDLLERERTVYNWYLNNCQFKEATDVKVVFQNETESCIINPLYLRVTKKYKHKKPEQNQFGVNGELFQQQYANTLNVPSIQDVLNPKTKVNKCWCKLSVKIVNVGNTVIKSPKMTVWFREEDIDKISDRFSYMQPSVFHDQNAVATINAERARKREVYQKYTNGVEYKPLDSVFVQKDERCFSISIIPKQGVESFPLFWQFLCEDYSEDGTLTINVSPKYEDVVEVIDVENKDDEQEKVFVKPKIIEE</sequence>
<organism evidence="1 2">
    <name type="scientific">Segatella copri</name>
    <dbReference type="NCBI Taxonomy" id="165179"/>
    <lineage>
        <taxon>Bacteria</taxon>
        <taxon>Pseudomonadati</taxon>
        <taxon>Bacteroidota</taxon>
        <taxon>Bacteroidia</taxon>
        <taxon>Bacteroidales</taxon>
        <taxon>Prevotellaceae</taxon>
        <taxon>Segatella</taxon>
    </lineage>
</organism>
<comment type="caution">
    <text evidence="1">The sequence shown here is derived from an EMBL/GenBank/DDBJ whole genome shotgun (WGS) entry which is preliminary data.</text>
</comment>
<gene>
    <name evidence="1" type="ORF">F7D42_14350</name>
</gene>
<proteinExistence type="predicted"/>
<name>A0A6A7VSP3_9BACT</name>
<accession>A0A6A7VSP3</accession>
<dbReference type="AlphaFoldDB" id="A0A6A7VSP3"/>
<protein>
    <recommendedName>
        <fullName evidence="3">Mrr-like domain-containing protein</fullName>
    </recommendedName>
</protein>